<dbReference type="EMBL" id="QRMS01000012">
    <property type="protein sequence ID" value="RHJ82780.1"/>
    <property type="molecule type" value="Genomic_DNA"/>
</dbReference>
<dbReference type="InterPro" id="IPR036397">
    <property type="entry name" value="RNaseH_sf"/>
</dbReference>
<protein>
    <recommendedName>
        <fullName evidence="1">YprB ribonuclease H-like domain-containing protein</fullName>
    </recommendedName>
</protein>
<sequence length="325" mass="37430">MRKIIDYLHIDRYASKTFNMYFKDRSFAVFDIETTGLSPAYCKVILSGILLVKGDECQVIQFFADQAGDEKEILQQTVDILKSVDYIITYNGRHFDIPFVEKRARKYKIDIGICPYDLDLYLIINGHSELKSVLPNLKQKSVEIFMGLSSGRDDEISGKESVDLYNRYMTTKSFDLERKILLHNHDDLIQLYRILPIISKVNFHRAMFKLGFIAGDYLIKRVNMAGRDLHVLGNQLAEPVDYISFPTEEQPYSLMMDSASREFELTIPGQAEAGAIYFDAQAILGEKIKEIEKYPSVTNGYLIAEEYGKINHMDINAFLLTFFKK</sequence>
<dbReference type="RefSeq" id="WP_067541306.1">
    <property type="nucleotide sequence ID" value="NZ_AP025567.1"/>
</dbReference>
<dbReference type="PANTHER" id="PTHR38462:SF1">
    <property type="entry name" value="YPRB RIBONUCLEASE H-LIKE DOMAIN-CONTAINING PROTEIN"/>
    <property type="match status" value="1"/>
</dbReference>
<gene>
    <name evidence="2" type="ORF">DW099_19665</name>
</gene>
<feature type="domain" description="YprB ribonuclease H-like" evidence="1">
    <location>
        <begin position="30"/>
        <end position="194"/>
    </location>
</feature>
<dbReference type="GO" id="GO:0003676">
    <property type="term" value="F:nucleic acid binding"/>
    <property type="evidence" value="ECO:0007669"/>
    <property type="project" value="InterPro"/>
</dbReference>
<dbReference type="GeneID" id="83005788"/>
<reference evidence="2 3" key="1">
    <citation type="submission" date="2018-08" db="EMBL/GenBank/DDBJ databases">
        <title>A genome reference for cultivated species of the human gut microbiota.</title>
        <authorList>
            <person name="Zou Y."/>
            <person name="Xue W."/>
            <person name="Luo G."/>
        </authorList>
    </citation>
    <scope>NUCLEOTIDE SEQUENCE [LARGE SCALE GENOMIC DNA]</scope>
    <source>
        <strain evidence="2 3">AM07-24</strain>
    </source>
</reference>
<evidence type="ECO:0000259" key="1">
    <source>
        <dbReference type="Pfam" id="PF13482"/>
    </source>
</evidence>
<name>A0A415DSQ8_9FIRM</name>
<dbReference type="InterPro" id="IPR012337">
    <property type="entry name" value="RNaseH-like_sf"/>
</dbReference>
<dbReference type="InterPro" id="IPR038720">
    <property type="entry name" value="YprB_RNase_H-like_dom"/>
</dbReference>
<dbReference type="PANTHER" id="PTHR38462">
    <property type="entry name" value="EXONUCLEASE-LIKE PROTEIN"/>
    <property type="match status" value="1"/>
</dbReference>
<dbReference type="OrthoDB" id="9790530at2"/>
<keyword evidence="3" id="KW-1185">Reference proteome</keyword>
<organism evidence="2 3">
    <name type="scientific">Emergencia timonensis</name>
    <dbReference type="NCBI Taxonomy" id="1776384"/>
    <lineage>
        <taxon>Bacteria</taxon>
        <taxon>Bacillati</taxon>
        <taxon>Bacillota</taxon>
        <taxon>Clostridia</taxon>
        <taxon>Peptostreptococcales</taxon>
        <taxon>Anaerovoracaceae</taxon>
        <taxon>Emergencia</taxon>
    </lineage>
</organism>
<dbReference type="Gene3D" id="3.30.420.10">
    <property type="entry name" value="Ribonuclease H-like superfamily/Ribonuclease H"/>
    <property type="match status" value="1"/>
</dbReference>
<evidence type="ECO:0000313" key="2">
    <source>
        <dbReference type="EMBL" id="RHJ82780.1"/>
    </source>
</evidence>
<dbReference type="SUPFAM" id="SSF53098">
    <property type="entry name" value="Ribonuclease H-like"/>
    <property type="match status" value="1"/>
</dbReference>
<dbReference type="AlphaFoldDB" id="A0A415DSQ8"/>
<accession>A0A415DSQ8</accession>
<dbReference type="Proteomes" id="UP000284841">
    <property type="component" value="Unassembled WGS sequence"/>
</dbReference>
<evidence type="ECO:0000313" key="3">
    <source>
        <dbReference type="Proteomes" id="UP000284841"/>
    </source>
</evidence>
<dbReference type="Pfam" id="PF13482">
    <property type="entry name" value="RNase_H_2"/>
    <property type="match status" value="1"/>
</dbReference>
<dbReference type="STRING" id="1776384.GCA_900086585_03491"/>
<proteinExistence type="predicted"/>
<comment type="caution">
    <text evidence="2">The sequence shown here is derived from an EMBL/GenBank/DDBJ whole genome shotgun (WGS) entry which is preliminary data.</text>
</comment>